<feature type="domain" description="Carbohydrate kinase PfkB" evidence="4">
    <location>
        <begin position="53"/>
        <end position="214"/>
    </location>
</feature>
<proteinExistence type="inferred from homology"/>
<evidence type="ECO:0000259" key="4">
    <source>
        <dbReference type="Pfam" id="PF00294"/>
    </source>
</evidence>
<reference evidence="5" key="1">
    <citation type="journal article" date="2014" name="Front. Microbiol.">
        <title>High frequency of phylogenetically diverse reductive dehalogenase-homologous genes in deep subseafloor sedimentary metagenomes.</title>
        <authorList>
            <person name="Kawai M."/>
            <person name="Futagami T."/>
            <person name="Toyoda A."/>
            <person name="Takaki Y."/>
            <person name="Nishi S."/>
            <person name="Hori S."/>
            <person name="Arai W."/>
            <person name="Tsubouchi T."/>
            <person name="Morono Y."/>
            <person name="Uchiyama I."/>
            <person name="Ito T."/>
            <person name="Fujiyama A."/>
            <person name="Inagaki F."/>
            <person name="Takami H."/>
        </authorList>
    </citation>
    <scope>NUCLEOTIDE SEQUENCE</scope>
    <source>
        <strain evidence="5">Expedition CK06-06</strain>
    </source>
</reference>
<dbReference type="Pfam" id="PF00294">
    <property type="entry name" value="PfkB"/>
    <property type="match status" value="1"/>
</dbReference>
<keyword evidence="3" id="KW-0418">Kinase</keyword>
<dbReference type="InterPro" id="IPR050306">
    <property type="entry name" value="PfkB_Carbo_kinase"/>
</dbReference>
<evidence type="ECO:0000256" key="1">
    <source>
        <dbReference type="ARBA" id="ARBA00010688"/>
    </source>
</evidence>
<name>X1P6I7_9ZZZZ</name>
<dbReference type="PANTHER" id="PTHR43085">
    <property type="entry name" value="HEXOKINASE FAMILY MEMBER"/>
    <property type="match status" value="1"/>
</dbReference>
<dbReference type="PANTHER" id="PTHR43085:SF57">
    <property type="entry name" value="CARBOHYDRATE KINASE PFKB DOMAIN-CONTAINING PROTEIN"/>
    <property type="match status" value="1"/>
</dbReference>
<dbReference type="AlphaFoldDB" id="X1P6I7"/>
<accession>X1P6I7</accession>
<sequence>MDVVGLGALNVDLIYQVDPTLLGLEAGRERVGSYHEFEDLLNSLKSKAKLRIKNGGGSAANTIYALAKMGFSCGYLGKVGKDGEGDFLLEGLMKVGVNTEKIKREGRSGLCVVLLGKRKDRSIIILPHTNDTFSDSDLDPEYVNEAEFLHMSSFLGDVPFKAQKTIARKTRAKISFDPGEPHASKGMKELIPILERTFILFSTGREVEILTHHDYKEGC</sequence>
<dbReference type="InterPro" id="IPR011611">
    <property type="entry name" value="PfkB_dom"/>
</dbReference>
<dbReference type="SUPFAM" id="SSF53613">
    <property type="entry name" value="Ribokinase-like"/>
    <property type="match status" value="1"/>
</dbReference>
<dbReference type="Gene3D" id="3.40.1190.20">
    <property type="match status" value="1"/>
</dbReference>
<comment type="caution">
    <text evidence="5">The sequence shown here is derived from an EMBL/GenBank/DDBJ whole genome shotgun (WGS) entry which is preliminary data.</text>
</comment>
<gene>
    <name evidence="5" type="ORF">S06H3_49364</name>
</gene>
<evidence type="ECO:0000313" key="5">
    <source>
        <dbReference type="EMBL" id="GAI34645.1"/>
    </source>
</evidence>
<comment type="similarity">
    <text evidence="1">Belongs to the carbohydrate kinase PfkB family.</text>
</comment>
<dbReference type="EMBL" id="BARV01031165">
    <property type="protein sequence ID" value="GAI34645.1"/>
    <property type="molecule type" value="Genomic_DNA"/>
</dbReference>
<evidence type="ECO:0000256" key="3">
    <source>
        <dbReference type="ARBA" id="ARBA00022777"/>
    </source>
</evidence>
<feature type="non-terminal residue" evidence="5">
    <location>
        <position position="219"/>
    </location>
</feature>
<keyword evidence="2" id="KW-0808">Transferase</keyword>
<dbReference type="InterPro" id="IPR029056">
    <property type="entry name" value="Ribokinase-like"/>
</dbReference>
<dbReference type="GO" id="GO:0016301">
    <property type="term" value="F:kinase activity"/>
    <property type="evidence" value="ECO:0007669"/>
    <property type="project" value="UniProtKB-KW"/>
</dbReference>
<organism evidence="5">
    <name type="scientific">marine sediment metagenome</name>
    <dbReference type="NCBI Taxonomy" id="412755"/>
    <lineage>
        <taxon>unclassified sequences</taxon>
        <taxon>metagenomes</taxon>
        <taxon>ecological metagenomes</taxon>
    </lineage>
</organism>
<protein>
    <recommendedName>
        <fullName evidence="4">Carbohydrate kinase PfkB domain-containing protein</fullName>
    </recommendedName>
</protein>
<evidence type="ECO:0000256" key="2">
    <source>
        <dbReference type="ARBA" id="ARBA00022679"/>
    </source>
</evidence>